<sequence length="146" mass="16517">MRGPDTRTLPLMNTRRNPTSARTQFPPRTRTSPPRKIGADFHPRRTVGVPAPHPHFAADEHRPPPHSPNPAPITRPYPTRRPNPATRPNPITRPNPTRRRTPRATHSGAARAGFRVTYTETPCRTGQWVAWSGRSRPRSARRWTPG</sequence>
<reference evidence="2" key="1">
    <citation type="submission" date="2016-03" db="EMBL/GenBank/DDBJ databases">
        <authorList>
            <person name="Ploux O."/>
        </authorList>
    </citation>
    <scope>NUCLEOTIDE SEQUENCE</scope>
    <source>
        <strain evidence="2">UC1</strain>
    </source>
</reference>
<dbReference type="AlphaFoldDB" id="A0A1Y5PB89"/>
<dbReference type="EMBL" id="FLQR01000008">
    <property type="protein sequence ID" value="SBS73401.1"/>
    <property type="molecule type" value="Genomic_DNA"/>
</dbReference>
<proteinExistence type="predicted"/>
<feature type="compositionally biased region" description="Polar residues" evidence="1">
    <location>
        <begin position="14"/>
        <end position="23"/>
    </location>
</feature>
<gene>
    <name evidence="2" type="ORF">MIPYR_40151</name>
</gene>
<feature type="region of interest" description="Disordered" evidence="1">
    <location>
        <begin position="1"/>
        <end position="115"/>
    </location>
</feature>
<evidence type="ECO:0000256" key="1">
    <source>
        <dbReference type="SAM" id="MobiDB-lite"/>
    </source>
</evidence>
<accession>A0A1Y5PB89</accession>
<evidence type="ECO:0000313" key="2">
    <source>
        <dbReference type="EMBL" id="SBS73401.1"/>
    </source>
</evidence>
<protein>
    <submittedName>
        <fullName evidence="2">Uncharacterized protein</fullName>
    </submittedName>
</protein>
<organism evidence="2">
    <name type="scientific">uncultured Microbacterium sp</name>
    <dbReference type="NCBI Taxonomy" id="191216"/>
    <lineage>
        <taxon>Bacteria</taxon>
        <taxon>Bacillati</taxon>
        <taxon>Actinomycetota</taxon>
        <taxon>Actinomycetes</taxon>
        <taxon>Micrococcales</taxon>
        <taxon>Microbacteriaceae</taxon>
        <taxon>Microbacterium</taxon>
        <taxon>environmental samples</taxon>
    </lineage>
</organism>
<feature type="compositionally biased region" description="Pro residues" evidence="1">
    <location>
        <begin position="65"/>
        <end position="93"/>
    </location>
</feature>
<name>A0A1Y5PB89_9MICO</name>